<reference evidence="2 3" key="1">
    <citation type="journal article" date="2012" name="PLoS Pathog.">
        <title>Diverse lifestyles and strategies of plant pathogenesis encoded in the genomes of eighteen Dothideomycetes fungi.</title>
        <authorList>
            <person name="Ohm R.A."/>
            <person name="Feau N."/>
            <person name="Henrissat B."/>
            <person name="Schoch C.L."/>
            <person name="Horwitz B.A."/>
            <person name="Barry K.W."/>
            <person name="Condon B.J."/>
            <person name="Copeland A.C."/>
            <person name="Dhillon B."/>
            <person name="Glaser F."/>
            <person name="Hesse C.N."/>
            <person name="Kosti I."/>
            <person name="LaButti K."/>
            <person name="Lindquist E.A."/>
            <person name="Lucas S."/>
            <person name="Salamov A.A."/>
            <person name="Bradshaw R.E."/>
            <person name="Ciuffetti L."/>
            <person name="Hamelin R.C."/>
            <person name="Kema G.H.J."/>
            <person name="Lawrence C."/>
            <person name="Scott J.A."/>
            <person name="Spatafora J.W."/>
            <person name="Turgeon B.G."/>
            <person name="de Wit P.J.G.M."/>
            <person name="Zhong S."/>
            <person name="Goodwin S.B."/>
            <person name="Grigoriev I.V."/>
        </authorList>
    </citation>
    <scope>NUCLEOTIDE SEQUENCE [LARGE SCALE GENOMIC DNA]</scope>
    <source>
        <strain evidence="3">28A</strain>
    </source>
</reference>
<evidence type="ECO:0000256" key="1">
    <source>
        <dbReference type="SAM" id="MobiDB-lite"/>
    </source>
</evidence>
<dbReference type="Proteomes" id="UP000016935">
    <property type="component" value="Unassembled WGS sequence"/>
</dbReference>
<keyword evidence="3" id="KW-1185">Reference proteome</keyword>
<dbReference type="GeneID" id="19398490"/>
<accession>R0KHA4</accession>
<dbReference type="RefSeq" id="XP_008021128.1">
    <property type="nucleotide sequence ID" value="XM_008022937.1"/>
</dbReference>
<dbReference type="EMBL" id="KB908481">
    <property type="protein sequence ID" value="EOA92263.1"/>
    <property type="molecule type" value="Genomic_DNA"/>
</dbReference>
<reference evidence="2 3" key="2">
    <citation type="journal article" date="2013" name="PLoS Genet.">
        <title>Comparative genome structure, secondary metabolite, and effector coding capacity across Cochliobolus pathogens.</title>
        <authorList>
            <person name="Condon B.J."/>
            <person name="Leng Y."/>
            <person name="Wu D."/>
            <person name="Bushley K.E."/>
            <person name="Ohm R.A."/>
            <person name="Otillar R."/>
            <person name="Martin J."/>
            <person name="Schackwitz W."/>
            <person name="Grimwood J."/>
            <person name="MohdZainudin N."/>
            <person name="Xue C."/>
            <person name="Wang R."/>
            <person name="Manning V.A."/>
            <person name="Dhillon B."/>
            <person name="Tu Z.J."/>
            <person name="Steffenson B.J."/>
            <person name="Salamov A."/>
            <person name="Sun H."/>
            <person name="Lowry S."/>
            <person name="LaButti K."/>
            <person name="Han J."/>
            <person name="Copeland A."/>
            <person name="Lindquist E."/>
            <person name="Barry K."/>
            <person name="Schmutz J."/>
            <person name="Baker S.E."/>
            <person name="Ciuffetti L.M."/>
            <person name="Grigoriev I.V."/>
            <person name="Zhong S."/>
            <person name="Turgeon B.G."/>
        </authorList>
    </citation>
    <scope>NUCLEOTIDE SEQUENCE [LARGE SCALE GENOMIC DNA]</scope>
    <source>
        <strain evidence="3">28A</strain>
    </source>
</reference>
<name>R0KHA4_EXST2</name>
<dbReference type="AlphaFoldDB" id="R0KHA4"/>
<evidence type="ECO:0000313" key="2">
    <source>
        <dbReference type="EMBL" id="EOA92263.1"/>
    </source>
</evidence>
<evidence type="ECO:0000313" key="3">
    <source>
        <dbReference type="Proteomes" id="UP000016935"/>
    </source>
</evidence>
<sequence>MPSRPSIGKERASWLAMPPSNDSTPNLAVQSPAVAEPPSDYRVCQAKAQQPGVPCTHTHTYRVAV</sequence>
<protein>
    <submittedName>
        <fullName evidence="2">Uncharacterized protein</fullName>
    </submittedName>
</protein>
<gene>
    <name evidence="2" type="ORF">SETTUDRAFT_162697</name>
</gene>
<proteinExistence type="predicted"/>
<feature type="region of interest" description="Disordered" evidence="1">
    <location>
        <begin position="1"/>
        <end position="32"/>
    </location>
</feature>
<feature type="compositionally biased region" description="Polar residues" evidence="1">
    <location>
        <begin position="20"/>
        <end position="29"/>
    </location>
</feature>
<organism evidence="2 3">
    <name type="scientific">Exserohilum turcicum (strain 28A)</name>
    <name type="common">Northern leaf blight fungus</name>
    <name type="synonym">Setosphaeria turcica</name>
    <dbReference type="NCBI Taxonomy" id="671987"/>
    <lineage>
        <taxon>Eukaryota</taxon>
        <taxon>Fungi</taxon>
        <taxon>Dikarya</taxon>
        <taxon>Ascomycota</taxon>
        <taxon>Pezizomycotina</taxon>
        <taxon>Dothideomycetes</taxon>
        <taxon>Pleosporomycetidae</taxon>
        <taxon>Pleosporales</taxon>
        <taxon>Pleosporineae</taxon>
        <taxon>Pleosporaceae</taxon>
        <taxon>Exserohilum</taxon>
    </lineage>
</organism>
<dbReference type="HOGENOM" id="CLU_2851170_0_0_1"/>